<dbReference type="Proteomes" id="UP000689195">
    <property type="component" value="Unassembled WGS sequence"/>
</dbReference>
<gene>
    <name evidence="3" type="ORF">PPENT_87.1.T1380051</name>
</gene>
<dbReference type="AlphaFoldDB" id="A0A8S1XT68"/>
<keyword evidence="2" id="KW-0812">Transmembrane</keyword>
<keyword evidence="2" id="KW-1133">Transmembrane helix</keyword>
<protein>
    <recommendedName>
        <fullName evidence="5">Transmembrane protein</fullName>
    </recommendedName>
</protein>
<feature type="transmembrane region" description="Helical" evidence="2">
    <location>
        <begin position="476"/>
        <end position="494"/>
    </location>
</feature>
<name>A0A8S1XT68_9CILI</name>
<reference evidence="3" key="1">
    <citation type="submission" date="2021-01" db="EMBL/GenBank/DDBJ databases">
        <authorList>
            <consortium name="Genoscope - CEA"/>
            <person name="William W."/>
        </authorList>
    </citation>
    <scope>NUCLEOTIDE SEQUENCE</scope>
</reference>
<feature type="region of interest" description="Disordered" evidence="1">
    <location>
        <begin position="443"/>
        <end position="464"/>
    </location>
</feature>
<accession>A0A8S1XT68</accession>
<organism evidence="3 4">
    <name type="scientific">Paramecium pentaurelia</name>
    <dbReference type="NCBI Taxonomy" id="43138"/>
    <lineage>
        <taxon>Eukaryota</taxon>
        <taxon>Sar</taxon>
        <taxon>Alveolata</taxon>
        <taxon>Ciliophora</taxon>
        <taxon>Intramacronucleata</taxon>
        <taxon>Oligohymenophorea</taxon>
        <taxon>Peniculida</taxon>
        <taxon>Parameciidae</taxon>
        <taxon>Paramecium</taxon>
    </lineage>
</organism>
<feature type="compositionally biased region" description="Polar residues" evidence="1">
    <location>
        <begin position="443"/>
        <end position="455"/>
    </location>
</feature>
<evidence type="ECO:0000256" key="2">
    <source>
        <dbReference type="SAM" id="Phobius"/>
    </source>
</evidence>
<proteinExistence type="predicted"/>
<evidence type="ECO:0000313" key="3">
    <source>
        <dbReference type="EMBL" id="CAD8204706.1"/>
    </source>
</evidence>
<keyword evidence="2" id="KW-0472">Membrane</keyword>
<comment type="caution">
    <text evidence="3">The sequence shown here is derived from an EMBL/GenBank/DDBJ whole genome shotgun (WGS) entry which is preliminary data.</text>
</comment>
<evidence type="ECO:0008006" key="5">
    <source>
        <dbReference type="Google" id="ProtNLM"/>
    </source>
</evidence>
<dbReference type="EMBL" id="CAJJDO010000138">
    <property type="protein sequence ID" value="CAD8204706.1"/>
    <property type="molecule type" value="Genomic_DNA"/>
</dbReference>
<sequence length="495" mass="58102">MKLSIETENYRRTKTNPDQNSIISYSTNKSCNSSERKTQVKVACKVLCEMREDESSKLAMKFTQLRIVLATQSLLHLLQKYKSAKLQTYFWIIQQERKTTQHNGFIDPNQTISLQPVVEDLSNHQIRVQIHQMQFQQIPTVTAIVLNHVLNKIIIQQQKSIFKRIKAQSNIYKAITQIKNFIQQFQKRSQYIGLINIMRCNQNRKIQKTSVLDQNHEIQSEDELSEQIIDHPEEMTIKEQLAIKFASTTILSSILNEKIKKQQFALFFNILRGQFQNKQLNLSQTNEITQIYEQSYLDQDPILIGTGHLCSVVYARLKDYQQEIKTVNQNKEHLIGDSLNTLILRKHSEQSNNNSYEDLYTQRILPSQFRHEEEENENEIQILENNNDFKMPCSLQHITDIDILDSTKEIEQKIQDTQQIQSKIKNKHQDLIKNAVKSYCNQQQRKNSLQGTPRTQQREENRENVIKEGKKQDKQLYIIPIIGICMIALIFLILQ</sequence>
<evidence type="ECO:0000256" key="1">
    <source>
        <dbReference type="SAM" id="MobiDB-lite"/>
    </source>
</evidence>
<dbReference type="OrthoDB" id="303875at2759"/>
<evidence type="ECO:0000313" key="4">
    <source>
        <dbReference type="Proteomes" id="UP000689195"/>
    </source>
</evidence>
<keyword evidence="4" id="KW-1185">Reference proteome</keyword>